<reference evidence="8 9" key="1">
    <citation type="journal article" date="2014" name="Am. J. Bot.">
        <title>Genome assembly and annotation for red clover (Trifolium pratense; Fabaceae).</title>
        <authorList>
            <person name="Istvanek J."/>
            <person name="Jaros M."/>
            <person name="Krenek A."/>
            <person name="Repkova J."/>
        </authorList>
    </citation>
    <scope>NUCLEOTIDE SEQUENCE [LARGE SCALE GENOMIC DNA]</scope>
    <source>
        <strain evidence="9">cv. Tatra</strain>
        <tissue evidence="8">Young leaves</tissue>
    </source>
</reference>
<dbReference type="InterPro" id="IPR011009">
    <property type="entry name" value="Kinase-like_dom_sf"/>
</dbReference>
<dbReference type="Proteomes" id="UP000236291">
    <property type="component" value="Unassembled WGS sequence"/>
</dbReference>
<dbReference type="Pfam" id="PF00069">
    <property type="entry name" value="Pkinase"/>
    <property type="match status" value="1"/>
</dbReference>
<evidence type="ECO:0000313" key="9">
    <source>
        <dbReference type="Proteomes" id="UP000236291"/>
    </source>
</evidence>
<comment type="caution">
    <text evidence="8">The sequence shown here is derived from an EMBL/GenBank/DDBJ whole genome shotgun (WGS) entry which is preliminary data.</text>
</comment>
<evidence type="ECO:0000256" key="2">
    <source>
        <dbReference type="ARBA" id="ARBA00022614"/>
    </source>
</evidence>
<organism evidence="8 9">
    <name type="scientific">Trifolium pratense</name>
    <name type="common">Red clover</name>
    <dbReference type="NCBI Taxonomy" id="57577"/>
    <lineage>
        <taxon>Eukaryota</taxon>
        <taxon>Viridiplantae</taxon>
        <taxon>Streptophyta</taxon>
        <taxon>Embryophyta</taxon>
        <taxon>Tracheophyta</taxon>
        <taxon>Spermatophyta</taxon>
        <taxon>Magnoliopsida</taxon>
        <taxon>eudicotyledons</taxon>
        <taxon>Gunneridae</taxon>
        <taxon>Pentapetalae</taxon>
        <taxon>rosids</taxon>
        <taxon>fabids</taxon>
        <taxon>Fabales</taxon>
        <taxon>Fabaceae</taxon>
        <taxon>Papilionoideae</taxon>
        <taxon>50 kb inversion clade</taxon>
        <taxon>NPAAA clade</taxon>
        <taxon>Hologalegina</taxon>
        <taxon>IRL clade</taxon>
        <taxon>Trifolieae</taxon>
        <taxon>Trifolium</taxon>
    </lineage>
</organism>
<dbReference type="GO" id="GO:0016020">
    <property type="term" value="C:membrane"/>
    <property type="evidence" value="ECO:0007669"/>
    <property type="project" value="UniProtKB-SubCell"/>
</dbReference>
<comment type="subcellular location">
    <subcellularLocation>
        <location evidence="1">Membrane</location>
    </subcellularLocation>
</comment>
<dbReference type="InterPro" id="IPR000719">
    <property type="entry name" value="Prot_kinase_dom"/>
</dbReference>
<keyword evidence="2" id="KW-0433">Leucine-rich repeat</keyword>
<gene>
    <name evidence="8" type="ORF">L195_g011106</name>
</gene>
<dbReference type="ExpressionAtlas" id="A0A2K3PGQ5">
    <property type="expression patterns" value="baseline"/>
</dbReference>
<sequence length="95" mass="10374">MKSVQQHWALVKDSLNVIIDVADALHYLHQECDLKPNNILLDDDMVAHVSDFGIARLVLSIGGSYRKDTSSIGIKGTVGYATLGPINFQVQSPLP</sequence>
<proteinExistence type="predicted"/>
<dbReference type="Gene3D" id="1.10.510.10">
    <property type="entry name" value="Transferase(Phosphotransferase) domain 1"/>
    <property type="match status" value="1"/>
</dbReference>
<keyword evidence="6" id="KW-0472">Membrane</keyword>
<reference evidence="8 9" key="2">
    <citation type="journal article" date="2017" name="Front. Plant Sci.">
        <title>Gene Classification and Mining of Molecular Markers Useful in Red Clover (Trifolium pratense) Breeding.</title>
        <authorList>
            <person name="Istvanek J."/>
            <person name="Dluhosova J."/>
            <person name="Dluhos P."/>
            <person name="Patkova L."/>
            <person name="Nedelnik J."/>
            <person name="Repkova J."/>
        </authorList>
    </citation>
    <scope>NUCLEOTIDE SEQUENCE [LARGE SCALE GENOMIC DNA]</scope>
    <source>
        <strain evidence="9">cv. Tatra</strain>
        <tissue evidence="8">Young leaves</tissue>
    </source>
</reference>
<dbReference type="EMBL" id="ASHM01006842">
    <property type="protein sequence ID" value="PNY14425.1"/>
    <property type="molecule type" value="Genomic_DNA"/>
</dbReference>
<evidence type="ECO:0000256" key="5">
    <source>
        <dbReference type="ARBA" id="ARBA00022989"/>
    </source>
</evidence>
<evidence type="ECO:0000256" key="6">
    <source>
        <dbReference type="ARBA" id="ARBA00023136"/>
    </source>
</evidence>
<evidence type="ECO:0000259" key="7">
    <source>
        <dbReference type="PROSITE" id="PS50011"/>
    </source>
</evidence>
<dbReference type="GO" id="GO:0004672">
    <property type="term" value="F:protein kinase activity"/>
    <property type="evidence" value="ECO:0007669"/>
    <property type="project" value="InterPro"/>
</dbReference>
<keyword evidence="3" id="KW-0812">Transmembrane</keyword>
<protein>
    <submittedName>
        <fullName evidence="8">Kinase-like protein</fullName>
    </submittedName>
</protein>
<keyword evidence="8" id="KW-0418">Kinase</keyword>
<dbReference type="AlphaFoldDB" id="A0A2K3PGQ5"/>
<dbReference type="GO" id="GO:0005524">
    <property type="term" value="F:ATP binding"/>
    <property type="evidence" value="ECO:0007669"/>
    <property type="project" value="InterPro"/>
</dbReference>
<keyword evidence="5" id="KW-1133">Transmembrane helix</keyword>
<dbReference type="PANTHER" id="PTHR27008">
    <property type="entry name" value="OS04G0122200 PROTEIN"/>
    <property type="match status" value="1"/>
</dbReference>
<dbReference type="SUPFAM" id="SSF56112">
    <property type="entry name" value="Protein kinase-like (PK-like)"/>
    <property type="match status" value="1"/>
</dbReference>
<dbReference type="InterPro" id="IPR051809">
    <property type="entry name" value="Plant_receptor-like_S/T_kinase"/>
</dbReference>
<feature type="domain" description="Protein kinase" evidence="7">
    <location>
        <begin position="1"/>
        <end position="95"/>
    </location>
</feature>
<evidence type="ECO:0000313" key="8">
    <source>
        <dbReference type="EMBL" id="PNY14425.1"/>
    </source>
</evidence>
<keyword evidence="4" id="KW-0677">Repeat</keyword>
<evidence type="ECO:0000256" key="3">
    <source>
        <dbReference type="ARBA" id="ARBA00022692"/>
    </source>
</evidence>
<name>A0A2K3PGQ5_TRIPR</name>
<accession>A0A2K3PGQ5</accession>
<keyword evidence="8" id="KW-0808">Transferase</keyword>
<dbReference type="PANTHER" id="PTHR27008:SF523">
    <property type="entry name" value="LRR RECEPTOR-LIKE KINASE FAMILY PROTEIN"/>
    <property type="match status" value="1"/>
</dbReference>
<evidence type="ECO:0000256" key="1">
    <source>
        <dbReference type="ARBA" id="ARBA00004370"/>
    </source>
</evidence>
<dbReference type="PROSITE" id="PS50011">
    <property type="entry name" value="PROTEIN_KINASE_DOM"/>
    <property type="match status" value="1"/>
</dbReference>
<evidence type="ECO:0000256" key="4">
    <source>
        <dbReference type="ARBA" id="ARBA00022737"/>
    </source>
</evidence>